<dbReference type="InterPro" id="IPR037401">
    <property type="entry name" value="SnoaL-like"/>
</dbReference>
<evidence type="ECO:0000313" key="3">
    <source>
        <dbReference type="Proteomes" id="UP000257039"/>
    </source>
</evidence>
<feature type="domain" description="SnoaL-like" evidence="1">
    <location>
        <begin position="14"/>
        <end position="113"/>
    </location>
</feature>
<accession>A0A4P9VKP3</accession>
<reference evidence="2 3" key="1">
    <citation type="submission" date="2017-04" db="EMBL/GenBank/DDBJ databases">
        <title>Draft genome sequence of Zooshikella ganghwensis VG4 isolated from Red Sea sediments.</title>
        <authorList>
            <person name="Rehman Z."/>
            <person name="Alam I."/>
            <person name="Kamau A."/>
            <person name="Bajic V."/>
            <person name="Leiknes T."/>
        </authorList>
    </citation>
    <scope>NUCLEOTIDE SEQUENCE [LARGE SCALE GENOMIC DNA]</scope>
    <source>
        <strain evidence="2 3">VG4</strain>
    </source>
</reference>
<dbReference type="Proteomes" id="UP000257039">
    <property type="component" value="Unassembled WGS sequence"/>
</dbReference>
<keyword evidence="3" id="KW-1185">Reference proteome</keyword>
<proteinExistence type="predicted"/>
<dbReference type="Pfam" id="PF12680">
    <property type="entry name" value="SnoaL_2"/>
    <property type="match status" value="1"/>
</dbReference>
<dbReference type="RefSeq" id="WP_094786675.1">
    <property type="nucleotide sequence ID" value="NZ_JAEVHG010000001.1"/>
</dbReference>
<protein>
    <submittedName>
        <fullName evidence="2">Nuclear transport factor 2 family protein</fullName>
    </submittedName>
</protein>
<evidence type="ECO:0000313" key="2">
    <source>
        <dbReference type="EMBL" id="RDH43326.1"/>
    </source>
</evidence>
<organism evidence="2 3">
    <name type="scientific">Zooshikella ganghwensis</name>
    <dbReference type="NCBI Taxonomy" id="202772"/>
    <lineage>
        <taxon>Bacteria</taxon>
        <taxon>Pseudomonadati</taxon>
        <taxon>Pseudomonadota</taxon>
        <taxon>Gammaproteobacteria</taxon>
        <taxon>Oceanospirillales</taxon>
        <taxon>Zooshikellaceae</taxon>
        <taxon>Zooshikella</taxon>
    </lineage>
</organism>
<dbReference type="Gene3D" id="3.10.450.50">
    <property type="match status" value="1"/>
</dbReference>
<gene>
    <name evidence="2" type="ORF">B9G39_07695</name>
</gene>
<dbReference type="AlphaFoldDB" id="A0A4P9VKP3"/>
<comment type="caution">
    <text evidence="2">The sequence shown here is derived from an EMBL/GenBank/DDBJ whole genome shotgun (WGS) entry which is preliminary data.</text>
</comment>
<name>A0A4P9VKP3_9GAMM</name>
<dbReference type="InterPro" id="IPR032710">
    <property type="entry name" value="NTF2-like_dom_sf"/>
</dbReference>
<dbReference type="EMBL" id="NDXW01000001">
    <property type="protein sequence ID" value="RDH43326.1"/>
    <property type="molecule type" value="Genomic_DNA"/>
</dbReference>
<evidence type="ECO:0000259" key="1">
    <source>
        <dbReference type="Pfam" id="PF12680"/>
    </source>
</evidence>
<dbReference type="SUPFAM" id="SSF54427">
    <property type="entry name" value="NTF2-like"/>
    <property type="match status" value="1"/>
</dbReference>
<sequence length="144" mass="16568">MSLEHSLQQFLTTFQQLGANNLSPLSTLYTEDVVFSDPLGTHLGLDQVTRYFENMYQEVSYLQFEFKAAWLAPPHHVTQPWIMTFQHQRLPQKSINVEGVSLLHFNNTGLVSQHQDFFDLGAMLYEQLPVLGKLIRFIKKKAAA</sequence>